<sequence>MKTPLATGAGLALLLIAATAAAQASPWFGTWSLRPKDAGGKPETLVYSDAGGGAMRMESVEQRSVIVTRFDGIPAADVGAGAAKGNALAVKAISPTVYDWTFFTGGKPFVQGRNTLAPDRNSFSEVSWLVGKPGDIVTLVYERR</sequence>
<accession>A0ABX1CNU8</accession>
<feature type="chain" id="PRO_5046364368" description="Lipocalin-like domain-containing protein" evidence="1">
    <location>
        <begin position="25"/>
        <end position="144"/>
    </location>
</feature>
<evidence type="ECO:0000256" key="1">
    <source>
        <dbReference type="SAM" id="SignalP"/>
    </source>
</evidence>
<comment type="caution">
    <text evidence="2">The sequence shown here is derived from an EMBL/GenBank/DDBJ whole genome shotgun (WGS) entry which is preliminary data.</text>
</comment>
<name>A0ABX1CNU8_9SPHN</name>
<dbReference type="EMBL" id="JAAVJH010000003">
    <property type="protein sequence ID" value="NJR77980.1"/>
    <property type="molecule type" value="Genomic_DNA"/>
</dbReference>
<feature type="signal peptide" evidence="1">
    <location>
        <begin position="1"/>
        <end position="24"/>
    </location>
</feature>
<dbReference type="Proteomes" id="UP000732399">
    <property type="component" value="Unassembled WGS sequence"/>
</dbReference>
<evidence type="ECO:0000313" key="2">
    <source>
        <dbReference type="EMBL" id="NJR77980.1"/>
    </source>
</evidence>
<proteinExistence type="predicted"/>
<evidence type="ECO:0000313" key="3">
    <source>
        <dbReference type="Proteomes" id="UP000732399"/>
    </source>
</evidence>
<protein>
    <recommendedName>
        <fullName evidence="4">Lipocalin-like domain-containing protein</fullName>
    </recommendedName>
</protein>
<keyword evidence="1" id="KW-0732">Signal</keyword>
<evidence type="ECO:0008006" key="4">
    <source>
        <dbReference type="Google" id="ProtNLM"/>
    </source>
</evidence>
<gene>
    <name evidence="2" type="ORF">HBH26_05040</name>
</gene>
<reference evidence="2 3" key="1">
    <citation type="submission" date="2020-03" db="EMBL/GenBank/DDBJ databases">
        <authorList>
            <person name="Wang L."/>
            <person name="He N."/>
            <person name="Li Y."/>
            <person name="Fang Y."/>
            <person name="Zhang F."/>
        </authorList>
    </citation>
    <scope>NUCLEOTIDE SEQUENCE [LARGE SCALE GENOMIC DNA]</scope>
    <source>
        <strain evidence="2 3">36D10-4-7</strain>
    </source>
</reference>
<organism evidence="2 3">
    <name type="scientific">Sphingomonas corticis</name>
    <dbReference type="NCBI Taxonomy" id="2722791"/>
    <lineage>
        <taxon>Bacteria</taxon>
        <taxon>Pseudomonadati</taxon>
        <taxon>Pseudomonadota</taxon>
        <taxon>Alphaproteobacteria</taxon>
        <taxon>Sphingomonadales</taxon>
        <taxon>Sphingomonadaceae</taxon>
        <taxon>Sphingomonas</taxon>
    </lineage>
</organism>
<dbReference type="RefSeq" id="WP_168133534.1">
    <property type="nucleotide sequence ID" value="NZ_JAAVJH010000003.1"/>
</dbReference>
<keyword evidence="3" id="KW-1185">Reference proteome</keyword>